<dbReference type="Proteomes" id="UP000824533">
    <property type="component" value="Linkage Group LG05"/>
</dbReference>
<keyword evidence="2" id="KW-1185">Reference proteome</keyword>
<proteinExistence type="predicted"/>
<name>A0ACC1DB51_9NEOP</name>
<gene>
    <name evidence="1" type="ORF">K1T71_003140</name>
</gene>
<evidence type="ECO:0000313" key="2">
    <source>
        <dbReference type="Proteomes" id="UP000824533"/>
    </source>
</evidence>
<accession>A0ACC1DB51</accession>
<sequence length="369" mass="42014">MDRTLPDQLRLLYRNSRRSGRQDSASAPSRPIAQHKTWVPLTTTVPLALASYCRTRLNDASDGRTAAPDLHKMSVIMDAIDLDREYNPTMWSNRFPTGLEVLHHHVQFVTTASDLATNNIPHKLEIEYGSTPGQKLDILGTDLPEDAPILVYIHGGYWQELSREISRYPALSLYRARIKTIVVGYDLCPAVTLAEITNQIQNAARFVFEYADKMGSRGVYFAGHCAGAHLVAKLIASAEFLHNTPGSTRLQGAFLISGMYDLREVVHTSLNKVIQLPTEWATPLSPQFDCFTHLQEKRVRIYILAAQNDSPTYKKQSREFYELLHNTCLMQNMYLEIKDNLDHFNIVECFAKEDNYLKNLLLHDVRKHL</sequence>
<dbReference type="EMBL" id="CM034391">
    <property type="protein sequence ID" value="KAJ0181055.1"/>
    <property type="molecule type" value="Genomic_DNA"/>
</dbReference>
<reference evidence="1 2" key="1">
    <citation type="journal article" date="2021" name="Front. Genet.">
        <title>Chromosome-Level Genome Assembly Reveals Significant Gene Expansion in the Toll and IMD Signaling Pathways of Dendrolimus kikuchii.</title>
        <authorList>
            <person name="Zhou J."/>
            <person name="Wu P."/>
            <person name="Xiong Z."/>
            <person name="Liu N."/>
            <person name="Zhao N."/>
            <person name="Ji M."/>
            <person name="Qiu Y."/>
            <person name="Yang B."/>
        </authorList>
    </citation>
    <scope>NUCLEOTIDE SEQUENCE [LARGE SCALE GENOMIC DNA]</scope>
    <source>
        <strain evidence="1">Ann1</strain>
    </source>
</reference>
<evidence type="ECO:0000313" key="1">
    <source>
        <dbReference type="EMBL" id="KAJ0181055.1"/>
    </source>
</evidence>
<comment type="caution">
    <text evidence="1">The sequence shown here is derived from an EMBL/GenBank/DDBJ whole genome shotgun (WGS) entry which is preliminary data.</text>
</comment>
<organism evidence="1 2">
    <name type="scientific">Dendrolimus kikuchii</name>
    <dbReference type="NCBI Taxonomy" id="765133"/>
    <lineage>
        <taxon>Eukaryota</taxon>
        <taxon>Metazoa</taxon>
        <taxon>Ecdysozoa</taxon>
        <taxon>Arthropoda</taxon>
        <taxon>Hexapoda</taxon>
        <taxon>Insecta</taxon>
        <taxon>Pterygota</taxon>
        <taxon>Neoptera</taxon>
        <taxon>Endopterygota</taxon>
        <taxon>Lepidoptera</taxon>
        <taxon>Glossata</taxon>
        <taxon>Ditrysia</taxon>
        <taxon>Bombycoidea</taxon>
        <taxon>Lasiocampidae</taxon>
        <taxon>Dendrolimus</taxon>
    </lineage>
</organism>
<protein>
    <submittedName>
        <fullName evidence="1">Uncharacterized protein</fullName>
    </submittedName>
</protein>